<dbReference type="PANTHER" id="PTHR34502:SF4">
    <property type="entry name" value="DUF6594 DOMAIN-CONTAINING PROTEIN"/>
    <property type="match status" value="1"/>
</dbReference>
<keyword evidence="1" id="KW-0472">Membrane</keyword>
<reference evidence="3 4" key="1">
    <citation type="submission" date="2013-03" db="EMBL/GenBank/DDBJ databases">
        <title>The Genome Sequence of Exophiala aquamarina CBS 119918.</title>
        <authorList>
            <consortium name="The Broad Institute Genomics Platform"/>
            <person name="Cuomo C."/>
            <person name="de Hoog S."/>
            <person name="Gorbushina A."/>
            <person name="Walker B."/>
            <person name="Young S.K."/>
            <person name="Zeng Q."/>
            <person name="Gargeya S."/>
            <person name="Fitzgerald M."/>
            <person name="Haas B."/>
            <person name="Abouelleil A."/>
            <person name="Allen A.W."/>
            <person name="Alvarado L."/>
            <person name="Arachchi H.M."/>
            <person name="Berlin A.M."/>
            <person name="Chapman S.B."/>
            <person name="Gainer-Dewar J."/>
            <person name="Goldberg J."/>
            <person name="Griggs A."/>
            <person name="Gujja S."/>
            <person name="Hansen M."/>
            <person name="Howarth C."/>
            <person name="Imamovic A."/>
            <person name="Ireland A."/>
            <person name="Larimer J."/>
            <person name="McCowan C."/>
            <person name="Murphy C."/>
            <person name="Pearson M."/>
            <person name="Poon T.W."/>
            <person name="Priest M."/>
            <person name="Roberts A."/>
            <person name="Saif S."/>
            <person name="Shea T."/>
            <person name="Sisk P."/>
            <person name="Sykes S."/>
            <person name="Wortman J."/>
            <person name="Nusbaum C."/>
            <person name="Birren B."/>
        </authorList>
    </citation>
    <scope>NUCLEOTIDE SEQUENCE [LARGE SCALE GENOMIC DNA]</scope>
    <source>
        <strain evidence="3 4">CBS 119918</strain>
    </source>
</reference>
<dbReference type="InterPro" id="IPR046529">
    <property type="entry name" value="DUF6594"/>
</dbReference>
<dbReference type="PANTHER" id="PTHR34502">
    <property type="entry name" value="DUF6594 DOMAIN-CONTAINING PROTEIN-RELATED"/>
    <property type="match status" value="1"/>
</dbReference>
<keyword evidence="4" id="KW-1185">Reference proteome</keyword>
<evidence type="ECO:0000313" key="3">
    <source>
        <dbReference type="EMBL" id="KEF51943.1"/>
    </source>
</evidence>
<accession>A0A072NY21</accession>
<dbReference type="OrthoDB" id="3533814at2759"/>
<evidence type="ECO:0000259" key="2">
    <source>
        <dbReference type="Pfam" id="PF20237"/>
    </source>
</evidence>
<organism evidence="3 4">
    <name type="scientific">Exophiala aquamarina CBS 119918</name>
    <dbReference type="NCBI Taxonomy" id="1182545"/>
    <lineage>
        <taxon>Eukaryota</taxon>
        <taxon>Fungi</taxon>
        <taxon>Dikarya</taxon>
        <taxon>Ascomycota</taxon>
        <taxon>Pezizomycotina</taxon>
        <taxon>Eurotiomycetes</taxon>
        <taxon>Chaetothyriomycetidae</taxon>
        <taxon>Chaetothyriales</taxon>
        <taxon>Herpotrichiellaceae</taxon>
        <taxon>Exophiala</taxon>
    </lineage>
</organism>
<keyword evidence="1" id="KW-1133">Transmembrane helix</keyword>
<dbReference type="RefSeq" id="XP_013254533.1">
    <property type="nucleotide sequence ID" value="XM_013399079.1"/>
</dbReference>
<dbReference type="Proteomes" id="UP000027920">
    <property type="component" value="Unassembled WGS sequence"/>
</dbReference>
<name>A0A072NY21_9EURO</name>
<dbReference type="HOGENOM" id="CLU_051118_0_0_1"/>
<dbReference type="AlphaFoldDB" id="A0A072NY21"/>
<dbReference type="VEuPathDB" id="FungiDB:A1O9_11933"/>
<keyword evidence="1" id="KW-0812">Transmembrane</keyword>
<dbReference type="GeneID" id="25286828"/>
<evidence type="ECO:0000313" key="4">
    <source>
        <dbReference type="Proteomes" id="UP000027920"/>
    </source>
</evidence>
<proteinExistence type="predicted"/>
<feature type="transmembrane region" description="Helical" evidence="1">
    <location>
        <begin position="286"/>
        <end position="305"/>
    </location>
</feature>
<protein>
    <recommendedName>
        <fullName evidence="2">DUF6594 domain-containing protein</fullName>
    </recommendedName>
</protein>
<comment type="caution">
    <text evidence="3">The sequence shown here is derived from an EMBL/GenBank/DDBJ whole genome shotgun (WGS) entry which is preliminary data.</text>
</comment>
<evidence type="ECO:0000256" key="1">
    <source>
        <dbReference type="SAM" id="Phobius"/>
    </source>
</evidence>
<dbReference type="EMBL" id="AMGV01000020">
    <property type="protein sequence ID" value="KEF51943.1"/>
    <property type="molecule type" value="Genomic_DNA"/>
</dbReference>
<feature type="transmembrane region" description="Helical" evidence="1">
    <location>
        <begin position="256"/>
        <end position="274"/>
    </location>
</feature>
<feature type="domain" description="DUF6594" evidence="2">
    <location>
        <begin position="20"/>
        <end position="323"/>
    </location>
</feature>
<feature type="transmembrane region" description="Helical" evidence="1">
    <location>
        <begin position="311"/>
        <end position="331"/>
    </location>
</feature>
<gene>
    <name evidence="3" type="ORF">A1O9_11933</name>
</gene>
<dbReference type="STRING" id="1182545.A0A072NY21"/>
<sequence length="337" mass="37097">MASAQPGYHNVRNILTGFGSLAHVIASDADHSTEVYRRFGPLGARDRLYYEAELAELEALQDQYDLEDAIDGSKLDDMTSDLSYHVRRNARSWQAFKESGANGSNDGRWRKRMDLAMQIRRTLREYRETLIQESTLLSLGPPSKQIMTALSKNFHSHIPGSQTGGGQPTTDSAIMGAGARLYPLPQTISESQRSSSDHVSLVANPDPDLLTYFLKTHCSRLFRTRPQTLPTSSHLSHLNSPQLTHYSLHYVNTTTFLLSTLLSALLLFLPIYILYNVSSSRPGMTLGLIAMFTTLFAITVALITNARKAEVFGSCAAYAAVLVVFVSGDFAGSASGR</sequence>
<dbReference type="Pfam" id="PF20237">
    <property type="entry name" value="DUF6594"/>
    <property type="match status" value="1"/>
</dbReference>